<dbReference type="RefSeq" id="WP_086451304.1">
    <property type="nucleotide sequence ID" value="NZ_MSPP01000003.1"/>
</dbReference>
<evidence type="ECO:0008006" key="5">
    <source>
        <dbReference type="Google" id="ProtNLM"/>
    </source>
</evidence>
<dbReference type="Pfam" id="PF02625">
    <property type="entry name" value="XdhC_CoxI"/>
    <property type="match status" value="1"/>
</dbReference>
<protein>
    <recommendedName>
        <fullName evidence="5">Xanthine dehydrogenase</fullName>
    </recommendedName>
</protein>
<accession>A0A251WWF5</accession>
<feature type="domain" description="XdhC- CoxI" evidence="1">
    <location>
        <begin position="22"/>
        <end position="89"/>
    </location>
</feature>
<organism evidence="3 4">
    <name type="scientific">Marivivens niveibacter</name>
    <dbReference type="NCBI Taxonomy" id="1930667"/>
    <lineage>
        <taxon>Bacteria</taxon>
        <taxon>Pseudomonadati</taxon>
        <taxon>Pseudomonadota</taxon>
        <taxon>Alphaproteobacteria</taxon>
        <taxon>Rhodobacterales</taxon>
        <taxon>Paracoccaceae</taxon>
        <taxon>Marivivens group</taxon>
        <taxon>Marivivens</taxon>
    </lineage>
</organism>
<dbReference type="InterPro" id="IPR052698">
    <property type="entry name" value="MoCofactor_Util/Proc"/>
</dbReference>
<evidence type="ECO:0000259" key="2">
    <source>
        <dbReference type="Pfam" id="PF13478"/>
    </source>
</evidence>
<dbReference type="EMBL" id="MSPP01000003">
    <property type="protein sequence ID" value="OUD08810.1"/>
    <property type="molecule type" value="Genomic_DNA"/>
</dbReference>
<dbReference type="Pfam" id="PF13478">
    <property type="entry name" value="XdhC_C"/>
    <property type="match status" value="1"/>
</dbReference>
<sequence length="316" mass="33961">MPEAITYTEHPQDVLRAAVQRLDRGVKFALITSVAIKGGAAREVGSLAIVDQSGAMVGYMSNGCIDSDIRLRAIELLETGGPAICLQYGDGSPFKDLTLPCGGSLELLLDPDPDAQALRAALSSMQSRVDAELTFQCPKSDRAITFQYSPKPRLILAGRGAVFRATARVAFAAGFELHLLTPQEDDLSDLSDIECLSQSVLTTPNAIPDIAVDPHCGFLTLFHDHDWEPALLLRAVDSKARFIGCLGSTRTHSNRIEYLKSKGISPQNIARIHGPIGLVPSLRQAPLIAVSTMAQLAEAFPFSINVVEKSDKATVL</sequence>
<name>A0A251WWF5_9RHOB</name>
<evidence type="ECO:0000259" key="1">
    <source>
        <dbReference type="Pfam" id="PF02625"/>
    </source>
</evidence>
<dbReference type="PANTHER" id="PTHR30388">
    <property type="entry name" value="ALDEHYDE OXIDOREDUCTASE MOLYBDENUM COFACTOR ASSEMBLY PROTEIN"/>
    <property type="match status" value="1"/>
</dbReference>
<evidence type="ECO:0000313" key="4">
    <source>
        <dbReference type="Proteomes" id="UP000194664"/>
    </source>
</evidence>
<dbReference type="AlphaFoldDB" id="A0A251WWF5"/>
<evidence type="ECO:0000313" key="3">
    <source>
        <dbReference type="EMBL" id="OUD08810.1"/>
    </source>
</evidence>
<reference evidence="3 4" key="1">
    <citation type="submission" date="2016-12" db="EMBL/GenBank/DDBJ databases">
        <title>The draft genome sequence of HSLHS2.</title>
        <authorList>
            <person name="Hu D."/>
            <person name="Wang L."/>
            <person name="Shao Z."/>
        </authorList>
    </citation>
    <scope>NUCLEOTIDE SEQUENCE [LARGE SCALE GENOMIC DNA]</scope>
    <source>
        <strain evidence="3">MCCC 1A06712</strain>
    </source>
</reference>
<dbReference type="OrthoDB" id="9815497at2"/>
<dbReference type="InterPro" id="IPR003777">
    <property type="entry name" value="XdhC_CoxI"/>
</dbReference>
<dbReference type="PANTHER" id="PTHR30388:SF4">
    <property type="entry name" value="MOLYBDENUM COFACTOR INSERTION CHAPERONE PAOD"/>
    <property type="match status" value="1"/>
</dbReference>
<dbReference type="InterPro" id="IPR027051">
    <property type="entry name" value="XdhC_Rossmann_dom"/>
</dbReference>
<keyword evidence="4" id="KW-1185">Reference proteome</keyword>
<dbReference type="Gene3D" id="3.40.50.720">
    <property type="entry name" value="NAD(P)-binding Rossmann-like Domain"/>
    <property type="match status" value="1"/>
</dbReference>
<gene>
    <name evidence="3" type="ORF">BVC71_08795</name>
</gene>
<dbReference type="Proteomes" id="UP000194664">
    <property type="component" value="Unassembled WGS sequence"/>
</dbReference>
<comment type="caution">
    <text evidence="3">The sequence shown here is derived from an EMBL/GenBank/DDBJ whole genome shotgun (WGS) entry which is preliminary data.</text>
</comment>
<proteinExistence type="predicted"/>
<feature type="domain" description="XdhC Rossmann" evidence="2">
    <location>
        <begin position="154"/>
        <end position="296"/>
    </location>
</feature>